<dbReference type="Gene3D" id="3.30.2090.10">
    <property type="entry name" value="Multidrug efflux transporter AcrB TolC docking domain, DN and DC subdomains"/>
    <property type="match status" value="2"/>
</dbReference>
<feature type="transmembrane region" description="Helical" evidence="8">
    <location>
        <begin position="997"/>
        <end position="1020"/>
    </location>
</feature>
<dbReference type="Gene3D" id="3.30.70.1430">
    <property type="entry name" value="Multidrug efflux transporter AcrB pore domain"/>
    <property type="match status" value="2"/>
</dbReference>
<dbReference type="HOGENOM" id="CLU_002755_1_2_6"/>
<dbReference type="SUPFAM" id="SSF82714">
    <property type="entry name" value="Multidrug efflux transporter AcrB TolC docking domain, DN and DC subdomains"/>
    <property type="match status" value="2"/>
</dbReference>
<evidence type="ECO:0000256" key="4">
    <source>
        <dbReference type="ARBA" id="ARBA00022475"/>
    </source>
</evidence>
<keyword evidence="3" id="KW-0813">Transport</keyword>
<feature type="transmembrane region" description="Helical" evidence="8">
    <location>
        <begin position="894"/>
        <end position="918"/>
    </location>
</feature>
<evidence type="ECO:0000256" key="7">
    <source>
        <dbReference type="ARBA" id="ARBA00023136"/>
    </source>
</evidence>
<feature type="transmembrane region" description="Helical" evidence="8">
    <location>
        <begin position="360"/>
        <end position="379"/>
    </location>
</feature>
<feature type="transmembrane region" description="Helical" evidence="8">
    <location>
        <begin position="966"/>
        <end position="985"/>
    </location>
</feature>
<dbReference type="SUPFAM" id="SSF82866">
    <property type="entry name" value="Multidrug efflux transporter AcrB transmembrane domain"/>
    <property type="match status" value="2"/>
</dbReference>
<dbReference type="GO" id="GO:0008324">
    <property type="term" value="F:monoatomic cation transmembrane transporter activity"/>
    <property type="evidence" value="ECO:0007669"/>
    <property type="project" value="InterPro"/>
</dbReference>
<reference evidence="9 10" key="1">
    <citation type="journal article" date="2009" name="J. Bacteriol.">
        <title>Draft genome sequence of the extremely acidophilic bacterium Acidithiobacillus caldus ATCC 51756 reveals metabolic versatility in the genus Acidithiobacillus.</title>
        <authorList>
            <person name="Valdes J."/>
            <person name="Quatrini R."/>
            <person name="Hallberg K."/>
            <person name="Dopson M."/>
            <person name="Valenzuela P.D."/>
            <person name="Holmes D.S."/>
        </authorList>
    </citation>
    <scope>NUCLEOTIDE SEQUENCE [LARGE SCALE GENOMIC DNA]</scope>
    <source>
        <strain evidence="10">ATCC 51756 / DSM 8584 / KU</strain>
    </source>
</reference>
<keyword evidence="6 8" id="KW-1133">Transmembrane helix</keyword>
<feature type="transmembrane region" description="Helical" evidence="8">
    <location>
        <begin position="924"/>
        <end position="945"/>
    </location>
</feature>
<dbReference type="PRINTS" id="PR00702">
    <property type="entry name" value="ACRIFLAVINRP"/>
</dbReference>
<sequence length="1045" mass="111151">MNALLALTRAALSQRLLALLLLLALLGAGIVAWRSLPIDAFPDVSAPQVKIILKAPGMTPEEVETRVVLPVEQELLGIARETQVRSLSKYGIADITVDFQEGTDIYWARQQVGEALANVRGDLPAGTQGGLAPIATPLSDVFMFTVDGDASLAAKRDALQWIIRPQLRTLPGVADVNMLGGDVRAFAVEPDPAKLTAFGISLDRLRQALQSNNSNDGAGRVEEGELTRIVRVQGAFRNGDDIANTVVAQRAGQTLRVRDLAEVREEALTRYGVVTQDGRHEAVEGIVVALKGANASQVIRGVKARLAEIAPRLPQGMTVHSFYDRSQLVDRAVGTVSHALLEAIVLVVVLLLIFLGNWRAATVVAVTIPLSALATFILMKVTGLSANLMSLGGLAIALGMLVDAAVVVVENLVHHLAHDPGRPLDQDRAVGQRLDRILHAVREVAAPVTAGVGIIVIVFLPLLSLEGLEGKLFRPVAQTIVYALGASLLIALTLVPVLASLLLRQGPAEDPWLVRRLSHIYTGVLDFAFRHRGLVYATAVLALLAAGIAYTRIGKTFMPTLDEGDVIVQLQTLPSISLGSAAALDLQVEKALLDGVPEIRSVIARSGADELGLDPMGLNETDMFTVLKPSKEWRGDKESVIAAMRRVLDGFPGLDYSITQPIEMRVAEMLTGSRGDLVVKIYGPDIAQLGELAQKVAATLRGLPGAAEVLAARPEGVEYLNVELDRLAMGRAGFDASTLEGDLRALLEGQPQGTLLEGVRPVPILLRAGEALRSNPEAFASVRVDNGQGVSYPLQNLAHLRAIQGPVQVAHENGSRFAAVQANVSGRDLVGFVDDARRAVAKAVPLPPEVHIEWGGQFENQQRAAARLGLVVPIALLLIFVILLTTFGSLRQSALIFINIPFALVGGVIALWASGLYLSVPASVGFIALLGIAVLNGVALVSHFNELLERGLPLVEAVRTGAQRRLRPVMMTASITALGLIPLLFATGPGSEIQKPLAVVVVGGLLSSTALTLILLPLLFTRFGLPPQKPDSGAKGQSQNREAIL</sequence>
<evidence type="ECO:0000256" key="3">
    <source>
        <dbReference type="ARBA" id="ARBA00022448"/>
    </source>
</evidence>
<evidence type="ECO:0000256" key="5">
    <source>
        <dbReference type="ARBA" id="ARBA00022692"/>
    </source>
</evidence>
<dbReference type="KEGG" id="acz:Acaty_c0370"/>
<dbReference type="NCBIfam" id="TIGR00914">
    <property type="entry name" value="2A0601"/>
    <property type="match status" value="1"/>
</dbReference>
<dbReference type="RefSeq" id="WP_004870425.1">
    <property type="nucleotide sequence ID" value="NZ_CP005986.1"/>
</dbReference>
<keyword evidence="7 8" id="KW-0472">Membrane</keyword>
<dbReference type="PANTHER" id="PTHR32063:SF68">
    <property type="entry name" value="PROBALE CATION EFFLUX SYSTEM PROTEIN"/>
    <property type="match status" value="1"/>
</dbReference>
<dbReference type="EMBL" id="CP005986">
    <property type="protein sequence ID" value="AIA54260.1"/>
    <property type="molecule type" value="Genomic_DNA"/>
</dbReference>
<gene>
    <name evidence="9" type="ORF">Acaty_c0370</name>
</gene>
<feature type="transmembrane region" description="Helical" evidence="8">
    <location>
        <begin position="444"/>
        <end position="465"/>
    </location>
</feature>
<comment type="similarity">
    <text evidence="2">Belongs to the resistance-nodulation-cell division (RND) (TC 2.A.6) family.</text>
</comment>
<dbReference type="SUPFAM" id="SSF82693">
    <property type="entry name" value="Multidrug efflux transporter AcrB pore domain, PN1, PN2, PC1 and PC2 subdomains"/>
    <property type="match status" value="3"/>
</dbReference>
<evidence type="ECO:0000313" key="9">
    <source>
        <dbReference type="EMBL" id="AIA54260.1"/>
    </source>
</evidence>
<dbReference type="Pfam" id="PF00873">
    <property type="entry name" value="ACR_tran"/>
    <property type="match status" value="1"/>
</dbReference>
<protein>
    <submittedName>
        <fullName evidence="9">Cobalt-zinc-cadmium resistance protein CzcA</fullName>
    </submittedName>
</protein>
<dbReference type="InterPro" id="IPR001036">
    <property type="entry name" value="Acrflvin-R"/>
</dbReference>
<evidence type="ECO:0000256" key="1">
    <source>
        <dbReference type="ARBA" id="ARBA00004651"/>
    </source>
</evidence>
<dbReference type="AlphaFoldDB" id="A0A059ZRJ9"/>
<feature type="transmembrane region" description="Helical" evidence="8">
    <location>
        <begin position="391"/>
        <end position="413"/>
    </location>
</feature>
<keyword evidence="5 8" id="KW-0812">Transmembrane</keyword>
<dbReference type="Proteomes" id="UP000005522">
    <property type="component" value="Chromosome"/>
</dbReference>
<evidence type="ECO:0000256" key="8">
    <source>
        <dbReference type="SAM" id="Phobius"/>
    </source>
</evidence>
<dbReference type="GO" id="GO:0042910">
    <property type="term" value="F:xenobiotic transmembrane transporter activity"/>
    <property type="evidence" value="ECO:0007669"/>
    <property type="project" value="TreeGrafter"/>
</dbReference>
<dbReference type="Gene3D" id="3.30.70.1320">
    <property type="entry name" value="Multidrug efflux transporter AcrB pore domain like"/>
    <property type="match status" value="1"/>
</dbReference>
<accession>A0A059ZRJ9</accession>
<dbReference type="Gene3D" id="3.30.70.1440">
    <property type="entry name" value="Multidrug efflux transporter AcrB pore domain"/>
    <property type="match status" value="1"/>
</dbReference>
<feature type="transmembrane region" description="Helical" evidence="8">
    <location>
        <begin position="534"/>
        <end position="553"/>
    </location>
</feature>
<evidence type="ECO:0000256" key="2">
    <source>
        <dbReference type="ARBA" id="ARBA00010942"/>
    </source>
</evidence>
<dbReference type="GO" id="GO:0005886">
    <property type="term" value="C:plasma membrane"/>
    <property type="evidence" value="ECO:0007669"/>
    <property type="project" value="UniProtKB-SubCell"/>
</dbReference>
<proteinExistence type="inferred from homology"/>
<feature type="transmembrane region" description="Helical" evidence="8">
    <location>
        <begin position="480"/>
        <end position="503"/>
    </location>
</feature>
<comment type="subcellular location">
    <subcellularLocation>
        <location evidence="1">Cell membrane</location>
        <topology evidence="1">Multi-pass membrane protein</topology>
    </subcellularLocation>
</comment>
<dbReference type="Gene3D" id="1.20.1640.10">
    <property type="entry name" value="Multidrug efflux transporter AcrB transmembrane domain"/>
    <property type="match status" value="2"/>
</dbReference>
<evidence type="ECO:0000313" key="10">
    <source>
        <dbReference type="Proteomes" id="UP000005522"/>
    </source>
</evidence>
<organism evidence="9 10">
    <name type="scientific">Acidithiobacillus caldus (strain ATCC 51756 / DSM 8584 / KU)</name>
    <dbReference type="NCBI Taxonomy" id="637389"/>
    <lineage>
        <taxon>Bacteria</taxon>
        <taxon>Pseudomonadati</taxon>
        <taxon>Pseudomonadota</taxon>
        <taxon>Acidithiobacillia</taxon>
        <taxon>Acidithiobacillales</taxon>
        <taxon>Acidithiobacillaceae</taxon>
        <taxon>Acidithiobacillus</taxon>
    </lineage>
</organism>
<keyword evidence="4" id="KW-1003">Cell membrane</keyword>
<dbReference type="InterPro" id="IPR027463">
    <property type="entry name" value="AcrB_DN_DC_subdom"/>
</dbReference>
<feature type="transmembrane region" description="Helical" evidence="8">
    <location>
        <begin position="336"/>
        <end position="355"/>
    </location>
</feature>
<dbReference type="PANTHER" id="PTHR32063">
    <property type="match status" value="1"/>
</dbReference>
<name>A0A059ZRJ9_ACICK</name>
<dbReference type="eggNOG" id="COG3696">
    <property type="taxonomic scope" value="Bacteria"/>
</dbReference>
<dbReference type="InterPro" id="IPR004763">
    <property type="entry name" value="CusA-like"/>
</dbReference>
<feature type="transmembrane region" description="Helical" evidence="8">
    <location>
        <begin position="868"/>
        <end position="887"/>
    </location>
</feature>
<evidence type="ECO:0000256" key="6">
    <source>
        <dbReference type="ARBA" id="ARBA00022989"/>
    </source>
</evidence>